<feature type="site" description="Transition state stabilizer" evidence="9">
    <location>
        <position position="214"/>
    </location>
</feature>
<dbReference type="AlphaFoldDB" id="A0AAE4L1D6"/>
<keyword evidence="5 9" id="KW-0547">Nucleotide-binding</keyword>
<evidence type="ECO:0000256" key="7">
    <source>
        <dbReference type="ARBA" id="ARBA00022840"/>
    </source>
</evidence>
<comment type="similarity">
    <text evidence="9">Belongs to the acetylglutamate kinase family. ArgB subfamily.</text>
</comment>
<gene>
    <name evidence="9 11" type="primary">argB</name>
    <name evidence="11" type="ORF">P7H00_05650</name>
</gene>
<evidence type="ECO:0000256" key="8">
    <source>
        <dbReference type="ARBA" id="ARBA00048141"/>
    </source>
</evidence>
<evidence type="ECO:0000313" key="12">
    <source>
        <dbReference type="Proteomes" id="UP001180842"/>
    </source>
</evidence>
<sequence length="249" mass="26857">MSKIVIKIGGVASDNLTQKFFQQIENWQAAGHEIIVVHGGGYYITEMMERLNIPVTIKDGLRVTTKQALKVTQMVLIGQVQPAITTLFQQQGFATIGLNASSGQLIQGKLIDQEKLGYVGEITAVNPASVESVLHKKYIPIIAPLGMTCDGQWLNVNADAAACKIAEAIGAEMLYLLTDVPGVKQKGEWLEKITISEVEQLKAEKVITGGMLPKLDSAVEALANGVAEVHITNCIEEAGTTIVKEEVFV</sequence>
<dbReference type="GO" id="GO:0042450">
    <property type="term" value="P:L-arginine biosynthetic process via ornithine"/>
    <property type="evidence" value="ECO:0007669"/>
    <property type="project" value="UniProtKB-UniRule"/>
</dbReference>
<evidence type="ECO:0000256" key="4">
    <source>
        <dbReference type="ARBA" id="ARBA00022679"/>
    </source>
</evidence>
<dbReference type="HAMAP" id="MF_00082">
    <property type="entry name" value="ArgB"/>
    <property type="match status" value="1"/>
</dbReference>
<dbReference type="InterPro" id="IPR004662">
    <property type="entry name" value="AcgluKinase_fam"/>
</dbReference>
<dbReference type="Proteomes" id="UP001180842">
    <property type="component" value="Unassembled WGS sequence"/>
</dbReference>
<feature type="site" description="Transition state stabilizer" evidence="9">
    <location>
        <position position="7"/>
    </location>
</feature>
<keyword evidence="4 9" id="KW-0808">Transferase</keyword>
<protein>
    <recommendedName>
        <fullName evidence="9">Acetylglutamate kinase</fullName>
        <ecNumber evidence="9">2.7.2.8</ecNumber>
    </recommendedName>
    <alternativeName>
        <fullName evidence="9">N-acetyl-L-glutamate 5-phosphotransferase</fullName>
    </alternativeName>
    <alternativeName>
        <fullName evidence="9">NAG kinase</fullName>
        <shortName evidence="9">NAGK</shortName>
    </alternativeName>
</protein>
<comment type="caution">
    <text evidence="11">The sequence shown here is derived from an EMBL/GenBank/DDBJ whole genome shotgun (WGS) entry which is preliminary data.</text>
</comment>
<dbReference type="InterPro" id="IPR036393">
    <property type="entry name" value="AceGlu_kinase-like_sf"/>
</dbReference>
<comment type="subcellular location">
    <subcellularLocation>
        <location evidence="9">Cytoplasm</location>
    </subcellularLocation>
</comment>
<evidence type="ECO:0000259" key="10">
    <source>
        <dbReference type="Pfam" id="PF00696"/>
    </source>
</evidence>
<dbReference type="GO" id="GO:0005737">
    <property type="term" value="C:cytoplasm"/>
    <property type="evidence" value="ECO:0007669"/>
    <property type="project" value="UniProtKB-SubCell"/>
</dbReference>
<feature type="domain" description="Aspartate/glutamate/uridylate kinase" evidence="10">
    <location>
        <begin position="3"/>
        <end position="233"/>
    </location>
</feature>
<name>A0AAE4L1D6_9ENTE</name>
<comment type="function">
    <text evidence="9">Catalyzes the ATP-dependent phosphorylation of N-acetyl-L-glutamate.</text>
</comment>
<evidence type="ECO:0000256" key="2">
    <source>
        <dbReference type="ARBA" id="ARBA00022571"/>
    </source>
</evidence>
<dbReference type="CDD" id="cd04238">
    <property type="entry name" value="AAK_NAGK-like"/>
    <property type="match status" value="1"/>
</dbReference>
<dbReference type="SUPFAM" id="SSF53633">
    <property type="entry name" value="Carbamate kinase-like"/>
    <property type="match status" value="1"/>
</dbReference>
<keyword evidence="6 9" id="KW-0418">Kinase</keyword>
<feature type="binding site" evidence="9">
    <location>
        <begin position="40"/>
        <end position="41"/>
    </location>
    <ligand>
        <name>substrate</name>
    </ligand>
</feature>
<keyword evidence="2 9" id="KW-0055">Arginine biosynthesis</keyword>
<dbReference type="Pfam" id="PF00696">
    <property type="entry name" value="AA_kinase"/>
    <property type="match status" value="1"/>
</dbReference>
<dbReference type="PIRSF" id="PIRSF000728">
    <property type="entry name" value="NAGK"/>
    <property type="match status" value="1"/>
</dbReference>
<dbReference type="EMBL" id="JARQAI010000005">
    <property type="protein sequence ID" value="MDT2736621.1"/>
    <property type="molecule type" value="Genomic_DNA"/>
</dbReference>
<feature type="binding site" evidence="9">
    <location>
        <position position="62"/>
    </location>
    <ligand>
        <name>substrate</name>
    </ligand>
</feature>
<evidence type="ECO:0000256" key="9">
    <source>
        <dbReference type="HAMAP-Rule" id="MF_00082"/>
    </source>
</evidence>
<dbReference type="NCBIfam" id="TIGR00761">
    <property type="entry name" value="argB"/>
    <property type="match status" value="1"/>
</dbReference>
<keyword evidence="9" id="KW-0963">Cytoplasm</keyword>
<evidence type="ECO:0000313" key="11">
    <source>
        <dbReference type="EMBL" id="MDT2736621.1"/>
    </source>
</evidence>
<keyword evidence="3 9" id="KW-0028">Amino-acid biosynthesis</keyword>
<organism evidence="11 12">
    <name type="scientific">Enterococcus pseudoavium</name>
    <dbReference type="NCBI Taxonomy" id="44007"/>
    <lineage>
        <taxon>Bacteria</taxon>
        <taxon>Bacillati</taxon>
        <taxon>Bacillota</taxon>
        <taxon>Bacilli</taxon>
        <taxon>Lactobacillales</taxon>
        <taxon>Enterococcaceae</taxon>
        <taxon>Enterococcus</taxon>
    </lineage>
</organism>
<dbReference type="EC" id="2.7.2.8" evidence="9"/>
<evidence type="ECO:0000256" key="5">
    <source>
        <dbReference type="ARBA" id="ARBA00022741"/>
    </source>
</evidence>
<comment type="catalytic activity">
    <reaction evidence="8 9">
        <text>N-acetyl-L-glutamate + ATP = N-acetyl-L-glutamyl 5-phosphate + ADP</text>
        <dbReference type="Rhea" id="RHEA:14629"/>
        <dbReference type="ChEBI" id="CHEBI:30616"/>
        <dbReference type="ChEBI" id="CHEBI:44337"/>
        <dbReference type="ChEBI" id="CHEBI:57936"/>
        <dbReference type="ChEBI" id="CHEBI:456216"/>
        <dbReference type="EC" id="2.7.2.8"/>
    </reaction>
</comment>
<evidence type="ECO:0000256" key="1">
    <source>
        <dbReference type="ARBA" id="ARBA00004828"/>
    </source>
</evidence>
<dbReference type="GO" id="GO:0003991">
    <property type="term" value="F:acetylglutamate kinase activity"/>
    <property type="evidence" value="ECO:0007669"/>
    <property type="project" value="UniProtKB-UniRule"/>
</dbReference>
<dbReference type="PANTHER" id="PTHR23342:SF0">
    <property type="entry name" value="N-ACETYLGLUTAMATE SYNTHASE, MITOCHONDRIAL"/>
    <property type="match status" value="1"/>
</dbReference>
<dbReference type="PANTHER" id="PTHR23342">
    <property type="entry name" value="N-ACETYLGLUTAMATE SYNTHASE"/>
    <property type="match status" value="1"/>
</dbReference>
<evidence type="ECO:0000256" key="3">
    <source>
        <dbReference type="ARBA" id="ARBA00022605"/>
    </source>
</evidence>
<evidence type="ECO:0000256" key="6">
    <source>
        <dbReference type="ARBA" id="ARBA00022777"/>
    </source>
</evidence>
<dbReference type="RefSeq" id="WP_311796827.1">
    <property type="nucleotide sequence ID" value="NZ_JARQAI010000005.1"/>
</dbReference>
<accession>A0AAE4L1D6</accession>
<dbReference type="Gene3D" id="3.40.1160.10">
    <property type="entry name" value="Acetylglutamate kinase-like"/>
    <property type="match status" value="1"/>
</dbReference>
<keyword evidence="7 9" id="KW-0067">ATP-binding</keyword>
<proteinExistence type="inferred from homology"/>
<feature type="binding site" evidence="9">
    <location>
        <position position="155"/>
    </location>
    <ligand>
        <name>substrate</name>
    </ligand>
</feature>
<comment type="pathway">
    <text evidence="1 9">Amino-acid biosynthesis; L-arginine biosynthesis; N(2)-acetyl-L-ornithine from L-glutamate: step 2/4.</text>
</comment>
<reference evidence="11" key="1">
    <citation type="submission" date="2023-03" db="EMBL/GenBank/DDBJ databases">
        <authorList>
            <person name="Shen W."/>
            <person name="Cai J."/>
        </authorList>
    </citation>
    <scope>NUCLEOTIDE SEQUENCE</scope>
    <source>
        <strain evidence="11">P69-2</strain>
    </source>
</reference>
<dbReference type="InterPro" id="IPR001048">
    <property type="entry name" value="Asp/Glu/Uridylate_kinase"/>
</dbReference>
<dbReference type="InterPro" id="IPR037528">
    <property type="entry name" value="ArgB"/>
</dbReference>
<dbReference type="GO" id="GO:0005524">
    <property type="term" value="F:ATP binding"/>
    <property type="evidence" value="ECO:0007669"/>
    <property type="project" value="UniProtKB-UniRule"/>
</dbReference>